<feature type="domain" description="RanBD1" evidence="4">
    <location>
        <begin position="520"/>
        <end position="600"/>
    </location>
</feature>
<feature type="region of interest" description="Disordered" evidence="3">
    <location>
        <begin position="1"/>
        <end position="109"/>
    </location>
</feature>
<feature type="compositionally biased region" description="Basic and acidic residues" evidence="3">
    <location>
        <begin position="214"/>
        <end position="224"/>
    </location>
</feature>
<comment type="caution">
    <text evidence="5">The sequence shown here is derived from an EMBL/GenBank/DDBJ whole genome shotgun (WGS) entry which is preliminary data.</text>
</comment>
<keyword evidence="6" id="KW-1185">Reference proteome</keyword>
<evidence type="ECO:0000256" key="2">
    <source>
        <dbReference type="ARBA" id="ARBA00023242"/>
    </source>
</evidence>
<feature type="region of interest" description="Disordered" evidence="3">
    <location>
        <begin position="371"/>
        <end position="520"/>
    </location>
</feature>
<feature type="compositionally biased region" description="Polar residues" evidence="3">
    <location>
        <begin position="400"/>
        <end position="411"/>
    </location>
</feature>
<evidence type="ECO:0000256" key="1">
    <source>
        <dbReference type="ARBA" id="ARBA00004123"/>
    </source>
</evidence>
<feature type="compositionally biased region" description="Low complexity" evidence="3">
    <location>
        <begin position="421"/>
        <end position="434"/>
    </location>
</feature>
<dbReference type="AlphaFoldDB" id="A0A4S4LJ28"/>
<dbReference type="InterPro" id="IPR011993">
    <property type="entry name" value="PH-like_dom_sf"/>
</dbReference>
<reference evidence="5 6" key="1">
    <citation type="submission" date="2019-02" db="EMBL/GenBank/DDBJ databases">
        <title>Genome sequencing of the rare red list fungi Phellinidium pouzarii.</title>
        <authorList>
            <person name="Buettner E."/>
            <person name="Kellner H."/>
        </authorList>
    </citation>
    <scope>NUCLEOTIDE SEQUENCE [LARGE SCALE GENOMIC DNA]</scope>
    <source>
        <strain evidence="5 6">DSM 108285</strain>
    </source>
</reference>
<feature type="compositionally biased region" description="Basic and acidic residues" evidence="3">
    <location>
        <begin position="38"/>
        <end position="51"/>
    </location>
</feature>
<dbReference type="PANTHER" id="PTHR23138:SF142">
    <property type="entry name" value="RAN-BINDING PROTEIN 3B-RELATED"/>
    <property type="match status" value="1"/>
</dbReference>
<dbReference type="OrthoDB" id="185618at2759"/>
<feature type="compositionally biased region" description="Polar residues" evidence="3">
    <location>
        <begin position="302"/>
        <end position="340"/>
    </location>
</feature>
<organism evidence="5 6">
    <name type="scientific">Phellinidium pouzarii</name>
    <dbReference type="NCBI Taxonomy" id="167371"/>
    <lineage>
        <taxon>Eukaryota</taxon>
        <taxon>Fungi</taxon>
        <taxon>Dikarya</taxon>
        <taxon>Basidiomycota</taxon>
        <taxon>Agaricomycotina</taxon>
        <taxon>Agaricomycetes</taxon>
        <taxon>Hymenochaetales</taxon>
        <taxon>Hymenochaetaceae</taxon>
        <taxon>Phellinidium</taxon>
    </lineage>
</organism>
<feature type="region of interest" description="Disordered" evidence="3">
    <location>
        <begin position="175"/>
        <end position="340"/>
    </location>
</feature>
<dbReference type="GO" id="GO:0005634">
    <property type="term" value="C:nucleus"/>
    <property type="evidence" value="ECO:0007669"/>
    <property type="project" value="UniProtKB-SubCell"/>
</dbReference>
<feature type="region of interest" description="Disordered" evidence="3">
    <location>
        <begin position="121"/>
        <end position="140"/>
    </location>
</feature>
<dbReference type="SUPFAM" id="SSF50729">
    <property type="entry name" value="PH domain-like"/>
    <property type="match status" value="1"/>
</dbReference>
<keyword evidence="2" id="KW-0539">Nucleus</keyword>
<accession>A0A4S4LJ28</accession>
<dbReference type="SMART" id="SM00160">
    <property type="entry name" value="RanBD"/>
    <property type="match status" value="1"/>
</dbReference>
<evidence type="ECO:0000259" key="4">
    <source>
        <dbReference type="PROSITE" id="PS50196"/>
    </source>
</evidence>
<dbReference type="InterPro" id="IPR000156">
    <property type="entry name" value="Ran_bind_dom"/>
</dbReference>
<proteinExistence type="predicted"/>
<evidence type="ECO:0000256" key="3">
    <source>
        <dbReference type="SAM" id="MobiDB-lite"/>
    </source>
</evidence>
<dbReference type="EMBL" id="SGPK01000004">
    <property type="protein sequence ID" value="THH12054.1"/>
    <property type="molecule type" value="Genomic_DNA"/>
</dbReference>
<dbReference type="PROSITE" id="PS50196">
    <property type="entry name" value="RANBD1"/>
    <property type="match status" value="1"/>
</dbReference>
<evidence type="ECO:0000313" key="6">
    <source>
        <dbReference type="Proteomes" id="UP000308199"/>
    </source>
</evidence>
<name>A0A4S4LJ28_9AGAM</name>
<sequence>MSERADDVAVLSPNTVNDDQRPCESPPTPPSPEDADPSDLKGSRKREREVSLEPATPKPDEPTPISIERRTPVPKKNRVKLGTTKEEDETPPSSPGKTSMELATSPPYEIKVRQISRKVRGMVWDDQTPPEFTQDTGTSIDVCEPLTAGTNVQLEPAAEIAPANQATKMLWTRNTFDLDECPQPDAITTPGSQDDHVNQEVQPPTIMDSDIDEQEKRLKSKICDRLPSASVEKPTAKASSEPIKRSRDDNEEDTNPREKKRPTPPPEEQKNEDNKDEKVASISTTTEPAAPQPKVGGFLAYASTSSPFASTKGRSVFGTKSTPSPSPLAGTSNGAVSSLSSAFGSKPSPFAIASANKAASTSTSAFATSTVFSSNSSFSPNNLSTSPTGIKRSGFEAFASSPSPFATTGRSRSPPGGLGLVRSRSPTRRTPVSSINAFKSYVGSGTQSFAAPPPPVKKPRQDSGDNTEGGEPNASKALGIPTSNGVSPEGSEEEGEKPSTFTDRLRASKNVNESREGSEEVEKVVAVEREVFTGEEDEDTVFQVRGKLYALSDQNAWKERGTGLLKLNVRKSDGGGARLVMRKEAVFTLLLNVTLFKGMRCSAAQDPRYVRFSCIESGTTVHYNLRLSNPKVSGELIEEINSNIPSDEPGDAV</sequence>
<feature type="compositionally biased region" description="Basic and acidic residues" evidence="3">
    <location>
        <begin position="267"/>
        <end position="279"/>
    </location>
</feature>
<protein>
    <recommendedName>
        <fullName evidence="4">RanBD1 domain-containing protein</fullName>
    </recommendedName>
</protein>
<dbReference type="Gene3D" id="2.30.29.30">
    <property type="entry name" value="Pleckstrin-homology domain (PH domain)/Phosphotyrosine-binding domain (PTB)"/>
    <property type="match status" value="1"/>
</dbReference>
<feature type="compositionally biased region" description="Polar residues" evidence="3">
    <location>
        <begin position="130"/>
        <end position="139"/>
    </location>
</feature>
<gene>
    <name evidence="5" type="ORF">EW145_g251</name>
</gene>
<dbReference type="InterPro" id="IPR045255">
    <property type="entry name" value="RanBP1-like"/>
</dbReference>
<dbReference type="Proteomes" id="UP000308199">
    <property type="component" value="Unassembled WGS sequence"/>
</dbReference>
<feature type="compositionally biased region" description="Low complexity" evidence="3">
    <location>
        <begin position="371"/>
        <end position="388"/>
    </location>
</feature>
<evidence type="ECO:0000313" key="5">
    <source>
        <dbReference type="EMBL" id="THH12054.1"/>
    </source>
</evidence>
<dbReference type="Pfam" id="PF00638">
    <property type="entry name" value="Ran_BP1"/>
    <property type="match status" value="1"/>
</dbReference>
<comment type="subcellular location">
    <subcellularLocation>
        <location evidence="1">Nucleus</location>
    </subcellularLocation>
</comment>
<dbReference type="PANTHER" id="PTHR23138">
    <property type="entry name" value="RAN BINDING PROTEIN"/>
    <property type="match status" value="1"/>
</dbReference>